<protein>
    <submittedName>
        <fullName evidence="5">CRISPR-associated endoribonuclease Cas6</fullName>
    </submittedName>
</protein>
<dbReference type="PANTHER" id="PTHR36984">
    <property type="entry name" value="CRISPR-ASSOCIATED ENDORIBONUCLEASE CAS6 1"/>
    <property type="match status" value="1"/>
</dbReference>
<keyword evidence="3" id="KW-0051">Antiviral defense</keyword>
<dbReference type="AlphaFoldDB" id="A0A9D1GDT6"/>
<keyword evidence="2" id="KW-0694">RNA-binding</keyword>
<organism evidence="5 6">
    <name type="scientific">Candidatus Caccoplasma intestinavium</name>
    <dbReference type="NCBI Taxonomy" id="2840716"/>
    <lineage>
        <taxon>Bacteria</taxon>
        <taxon>Pseudomonadati</taxon>
        <taxon>Bacteroidota</taxon>
        <taxon>Bacteroidia</taxon>
        <taxon>Bacteroidales</taxon>
        <taxon>Bacteroidaceae</taxon>
        <taxon>Bacteroidaceae incertae sedis</taxon>
        <taxon>Candidatus Caccoplasma</taxon>
    </lineage>
</organism>
<dbReference type="PANTHER" id="PTHR36984:SF1">
    <property type="entry name" value="CRISPR-ASSOCIATED ENDORIBONUCLEASE CAS6 1"/>
    <property type="match status" value="1"/>
</dbReference>
<dbReference type="EMBL" id="DVKT01000022">
    <property type="protein sequence ID" value="HIT39006.1"/>
    <property type="molecule type" value="Genomic_DNA"/>
</dbReference>
<dbReference type="Proteomes" id="UP000886722">
    <property type="component" value="Unassembled WGS sequence"/>
</dbReference>
<feature type="domain" description="CRISPR associated protein Cas6 C-terminal" evidence="4">
    <location>
        <begin position="131"/>
        <end position="255"/>
    </location>
</feature>
<dbReference type="NCBIfam" id="TIGR01877">
    <property type="entry name" value="cas_cas6"/>
    <property type="match status" value="1"/>
</dbReference>
<dbReference type="CDD" id="cd21140">
    <property type="entry name" value="Cas6_I-like"/>
    <property type="match status" value="1"/>
</dbReference>
<sequence>MRFKLVLSVQTELSGNILPVSYQYELSSCVHRILTEDRGAYEQWLGMNGFLPEMNTRYKLLSVSNFYIPKIKVEEDRLYVLAKRVQLWISTLPERGSEEFIRRAFQGRDILVGDRKSQVAFKIDEIYKSEPVEYTETMTYLSLSPIVVSCMRTNRSFEYIGPESPDYEELLLHTILEKYSYFYGKDFPYESNFKFELIAPPKRKGIFIKRFTREESKVIGYMCKFRLTLHPVLQQLIHNTGLGDKISLGFGCIEIYE</sequence>
<dbReference type="GO" id="GO:0016788">
    <property type="term" value="F:hydrolase activity, acting on ester bonds"/>
    <property type="evidence" value="ECO:0007669"/>
    <property type="project" value="InterPro"/>
</dbReference>
<evidence type="ECO:0000256" key="2">
    <source>
        <dbReference type="ARBA" id="ARBA00022884"/>
    </source>
</evidence>
<dbReference type="GO" id="GO:0003723">
    <property type="term" value="F:RNA binding"/>
    <property type="evidence" value="ECO:0007669"/>
    <property type="project" value="UniProtKB-KW"/>
</dbReference>
<evidence type="ECO:0000256" key="1">
    <source>
        <dbReference type="ARBA" id="ARBA00005937"/>
    </source>
</evidence>
<dbReference type="Gene3D" id="3.30.70.1900">
    <property type="match status" value="1"/>
</dbReference>
<gene>
    <name evidence="5" type="primary">cas6</name>
    <name evidence="5" type="ORF">IAD06_03060</name>
</gene>
<dbReference type="Pfam" id="PF01881">
    <property type="entry name" value="Cas_Cas6_C"/>
    <property type="match status" value="1"/>
</dbReference>
<evidence type="ECO:0000256" key="3">
    <source>
        <dbReference type="ARBA" id="ARBA00023118"/>
    </source>
</evidence>
<dbReference type="Gene3D" id="3.30.70.1890">
    <property type="match status" value="1"/>
</dbReference>
<evidence type="ECO:0000259" key="4">
    <source>
        <dbReference type="Pfam" id="PF01881"/>
    </source>
</evidence>
<evidence type="ECO:0000313" key="6">
    <source>
        <dbReference type="Proteomes" id="UP000886722"/>
    </source>
</evidence>
<comment type="caution">
    <text evidence="5">The sequence shown here is derived from an EMBL/GenBank/DDBJ whole genome shotgun (WGS) entry which is preliminary data.</text>
</comment>
<reference evidence="5" key="1">
    <citation type="submission" date="2020-10" db="EMBL/GenBank/DDBJ databases">
        <authorList>
            <person name="Gilroy R."/>
        </authorList>
    </citation>
    <scope>NUCLEOTIDE SEQUENCE</scope>
    <source>
        <strain evidence="5">21143</strain>
    </source>
</reference>
<proteinExistence type="inferred from homology"/>
<dbReference type="InterPro" id="IPR049435">
    <property type="entry name" value="Cas_Cas6_C"/>
</dbReference>
<dbReference type="InterPro" id="IPR045747">
    <property type="entry name" value="CRISPR-assoc_prot_Cas6_N_sf"/>
</dbReference>
<accession>A0A9D1GDT6</accession>
<name>A0A9D1GDT6_9BACT</name>
<dbReference type="InterPro" id="IPR010156">
    <property type="entry name" value="CRISPR-assoc_prot_Cas6"/>
</dbReference>
<evidence type="ECO:0000313" key="5">
    <source>
        <dbReference type="EMBL" id="HIT39006.1"/>
    </source>
</evidence>
<dbReference type="GO" id="GO:0051607">
    <property type="term" value="P:defense response to virus"/>
    <property type="evidence" value="ECO:0007669"/>
    <property type="project" value="UniProtKB-KW"/>
</dbReference>
<comment type="similarity">
    <text evidence="1">Belongs to the CRISPR-associated protein Cas6/Cse3/CasE family.</text>
</comment>
<reference evidence="5" key="2">
    <citation type="journal article" date="2021" name="PeerJ">
        <title>Extensive microbial diversity within the chicken gut microbiome revealed by metagenomics and culture.</title>
        <authorList>
            <person name="Gilroy R."/>
            <person name="Ravi A."/>
            <person name="Getino M."/>
            <person name="Pursley I."/>
            <person name="Horton D.L."/>
            <person name="Alikhan N.F."/>
            <person name="Baker D."/>
            <person name="Gharbi K."/>
            <person name="Hall N."/>
            <person name="Watson M."/>
            <person name="Adriaenssens E.M."/>
            <person name="Foster-Nyarko E."/>
            <person name="Jarju S."/>
            <person name="Secka A."/>
            <person name="Antonio M."/>
            <person name="Oren A."/>
            <person name="Chaudhuri R.R."/>
            <person name="La Ragione R."/>
            <person name="Hildebrand F."/>
            <person name="Pallen M.J."/>
        </authorList>
    </citation>
    <scope>NUCLEOTIDE SEQUENCE</scope>
    <source>
        <strain evidence="5">21143</strain>
    </source>
</reference>